<sequence length="117" mass="12090">PPAAPAEPPEEEEDEEEDAFAAVQVPPAAFLGAAAAGSRGRLNSFTAGVLPAPFGRTSPQGSVGGSGELGQPGPAAAFELQRSRVAGTIIFHLTSDTPHRSDEMDIIEKIEKVALAW</sequence>
<organism evidence="1">
    <name type="scientific">Lamprotornis superbus</name>
    <dbReference type="NCBI Taxonomy" id="245042"/>
    <lineage>
        <taxon>Eukaryota</taxon>
        <taxon>Metazoa</taxon>
        <taxon>Chordata</taxon>
        <taxon>Craniata</taxon>
        <taxon>Vertebrata</taxon>
        <taxon>Euteleostomi</taxon>
        <taxon>Archelosauria</taxon>
        <taxon>Archosauria</taxon>
        <taxon>Dinosauria</taxon>
        <taxon>Saurischia</taxon>
        <taxon>Theropoda</taxon>
        <taxon>Coelurosauria</taxon>
        <taxon>Aves</taxon>
        <taxon>Neognathae</taxon>
        <taxon>Neoaves</taxon>
        <taxon>Telluraves</taxon>
        <taxon>Australaves</taxon>
        <taxon>Passeriformes</taxon>
        <taxon>Sturnidae</taxon>
        <taxon>Lamprotornis</taxon>
    </lineage>
</organism>
<reference evidence="2" key="3">
    <citation type="submission" date="2022-01" db="EMBL/GenBank/DDBJ databases">
        <authorList>
            <person name="Rubenstein D.R."/>
        </authorList>
    </citation>
    <scope>NUCLEOTIDE SEQUENCE</scope>
    <source>
        <strain evidence="2">SS15</strain>
        <tissue evidence="2">Liver</tissue>
    </source>
</reference>
<reference evidence="2 3" key="2">
    <citation type="journal article" date="2021" name="J. Hered.">
        <title>Feather Gene Expression Elucidates the Developmental Basis of Plumage Iridescence in African Starlings.</title>
        <authorList>
            <person name="Rubenstein D.R."/>
            <person name="Corvelo A."/>
            <person name="MacManes M.D."/>
            <person name="Maia R."/>
            <person name="Narzisi G."/>
            <person name="Rousaki A."/>
            <person name="Vandenabeele P."/>
            <person name="Shawkey M.D."/>
            <person name="Solomon J."/>
        </authorList>
    </citation>
    <scope>NUCLEOTIDE SEQUENCE [LARGE SCALE GENOMIC DNA]</scope>
    <source>
        <strain evidence="2">SS15</strain>
    </source>
</reference>
<dbReference type="AlphaFoldDB" id="A0A835NHJ2"/>
<feature type="non-terminal residue" evidence="1">
    <location>
        <position position="1"/>
    </location>
</feature>
<dbReference type="Proteomes" id="UP000618051">
    <property type="component" value="Unassembled WGS sequence"/>
</dbReference>
<comment type="caution">
    <text evidence="1">The sequence shown here is derived from an EMBL/GenBank/DDBJ whole genome shotgun (WGS) entry which is preliminary data.</text>
</comment>
<dbReference type="EMBL" id="JADDUC010000252">
    <property type="protein sequence ID" value="KAG0114884.1"/>
    <property type="molecule type" value="Genomic_DNA"/>
</dbReference>
<gene>
    <name evidence="2" type="ORF">IHE44_0000929</name>
    <name evidence="1" type="ORF">IHE44_007061</name>
</gene>
<proteinExistence type="predicted"/>
<reference evidence="1" key="1">
    <citation type="submission" date="2020-10" db="EMBL/GenBank/DDBJ databases">
        <title>Feather gene expression reveals the developmental basis of iridescence in African starlings.</title>
        <authorList>
            <person name="Rubenstein D.R."/>
        </authorList>
    </citation>
    <scope>NUCLEOTIDE SEQUENCE</scope>
    <source>
        <strain evidence="1">SS15</strain>
        <tissue evidence="1">Liver</tissue>
    </source>
</reference>
<evidence type="ECO:0000313" key="3">
    <source>
        <dbReference type="Proteomes" id="UP000618051"/>
    </source>
</evidence>
<accession>A0A835NHJ2</accession>
<evidence type="ECO:0000313" key="2">
    <source>
        <dbReference type="EMBL" id="KAI1243334.1"/>
    </source>
</evidence>
<evidence type="ECO:0000313" key="1">
    <source>
        <dbReference type="EMBL" id="KAG0114884.1"/>
    </source>
</evidence>
<keyword evidence="3" id="KW-1185">Reference proteome</keyword>
<protein>
    <submittedName>
        <fullName evidence="1">Uncharacterized protein</fullName>
    </submittedName>
</protein>
<dbReference type="OrthoDB" id="8953986at2759"/>
<dbReference type="EMBL" id="JADDUC020000001">
    <property type="protein sequence ID" value="KAI1243334.1"/>
    <property type="molecule type" value="Genomic_DNA"/>
</dbReference>
<name>A0A835NHJ2_9PASS</name>